<dbReference type="EMBL" id="AGNL01044756">
    <property type="protein sequence ID" value="EJK49473.1"/>
    <property type="molecule type" value="Genomic_DNA"/>
</dbReference>
<comment type="caution">
    <text evidence="2">The sequence shown here is derived from an EMBL/GenBank/DDBJ whole genome shotgun (WGS) entry which is preliminary data.</text>
</comment>
<keyword evidence="3" id="KW-1185">Reference proteome</keyword>
<gene>
    <name evidence="2" type="ORF">THAOC_31651</name>
</gene>
<feature type="non-terminal residue" evidence="2">
    <location>
        <position position="190"/>
    </location>
</feature>
<dbReference type="Proteomes" id="UP000266841">
    <property type="component" value="Unassembled WGS sequence"/>
</dbReference>
<dbReference type="AlphaFoldDB" id="K0R7M9"/>
<organism evidence="2 3">
    <name type="scientific">Thalassiosira oceanica</name>
    <name type="common">Marine diatom</name>
    <dbReference type="NCBI Taxonomy" id="159749"/>
    <lineage>
        <taxon>Eukaryota</taxon>
        <taxon>Sar</taxon>
        <taxon>Stramenopiles</taxon>
        <taxon>Ochrophyta</taxon>
        <taxon>Bacillariophyta</taxon>
        <taxon>Coscinodiscophyceae</taxon>
        <taxon>Thalassiosirophycidae</taxon>
        <taxon>Thalassiosirales</taxon>
        <taxon>Thalassiosiraceae</taxon>
        <taxon>Thalassiosira</taxon>
    </lineage>
</organism>
<evidence type="ECO:0000313" key="2">
    <source>
        <dbReference type="EMBL" id="EJK49473.1"/>
    </source>
</evidence>
<sequence>MGSKSTISSGSAKLTLLRTLGSLPRWRVWPSARLRPAPHTQYSLGGAGPNLTEVLGRVGKTDIGEKQRQQAQGRTMASRRATRSNPPLKGLGTMQAPFQVLAATAWLLSAFGLANAVAPTRTFAFSSGVDAIDAAYELALREMSGLSGARHGKGGHFLAGAGWPSLWTRDTSYAVELSAGLVFPKISEES</sequence>
<protein>
    <submittedName>
        <fullName evidence="2">Uncharacterized protein</fullName>
    </submittedName>
</protein>
<evidence type="ECO:0000256" key="1">
    <source>
        <dbReference type="SAM" id="MobiDB-lite"/>
    </source>
</evidence>
<reference evidence="2 3" key="1">
    <citation type="journal article" date="2012" name="Genome Biol.">
        <title>Genome and low-iron response of an oceanic diatom adapted to chronic iron limitation.</title>
        <authorList>
            <person name="Lommer M."/>
            <person name="Specht M."/>
            <person name="Roy A.S."/>
            <person name="Kraemer L."/>
            <person name="Andreson R."/>
            <person name="Gutowska M.A."/>
            <person name="Wolf J."/>
            <person name="Bergner S.V."/>
            <person name="Schilhabel M.B."/>
            <person name="Klostermeier U.C."/>
            <person name="Beiko R.G."/>
            <person name="Rosenstiel P."/>
            <person name="Hippler M."/>
            <person name="Laroche J."/>
        </authorList>
    </citation>
    <scope>NUCLEOTIDE SEQUENCE [LARGE SCALE GENOMIC DNA]</scope>
    <source>
        <strain evidence="2 3">CCMP1005</strain>
    </source>
</reference>
<accession>K0R7M9</accession>
<proteinExistence type="predicted"/>
<name>K0R7M9_THAOC</name>
<feature type="region of interest" description="Disordered" evidence="1">
    <location>
        <begin position="63"/>
        <end position="89"/>
    </location>
</feature>
<evidence type="ECO:0000313" key="3">
    <source>
        <dbReference type="Proteomes" id="UP000266841"/>
    </source>
</evidence>